<dbReference type="GO" id="GO:0005524">
    <property type="term" value="F:ATP binding"/>
    <property type="evidence" value="ECO:0007669"/>
    <property type="project" value="UniProtKB-KW"/>
</dbReference>
<evidence type="ECO:0000256" key="4">
    <source>
        <dbReference type="SAM" id="MobiDB-lite"/>
    </source>
</evidence>
<dbReference type="GeneID" id="17276363"/>
<protein>
    <recommendedName>
        <fullName evidence="5">Helicase C-terminal domain-containing protein</fullName>
    </recommendedName>
</protein>
<feature type="region of interest" description="Disordered" evidence="4">
    <location>
        <begin position="771"/>
        <end position="790"/>
    </location>
</feature>
<keyword evidence="1" id="KW-0547">Nucleotide-binding</keyword>
<dbReference type="InterPro" id="IPR001650">
    <property type="entry name" value="Helicase_C-like"/>
</dbReference>
<dbReference type="Gene3D" id="3.40.50.300">
    <property type="entry name" value="P-loop containing nucleotide triphosphate hydrolases"/>
    <property type="match status" value="1"/>
</dbReference>
<keyword evidence="2" id="KW-0378">Hydrolase</keyword>
<keyword evidence="3" id="KW-0067">ATP-binding</keyword>
<dbReference type="KEGG" id="ehx:EMIHUDRAFT_203192"/>
<reference evidence="6" key="2">
    <citation type="submission" date="2024-10" db="UniProtKB">
        <authorList>
            <consortium name="EnsemblProtists"/>
        </authorList>
    </citation>
    <scope>IDENTIFICATION</scope>
</reference>
<feature type="region of interest" description="Disordered" evidence="4">
    <location>
        <begin position="1312"/>
        <end position="1351"/>
    </location>
</feature>
<dbReference type="GO" id="GO:0016787">
    <property type="term" value="F:hydrolase activity"/>
    <property type="evidence" value="ECO:0007669"/>
    <property type="project" value="UniProtKB-KW"/>
</dbReference>
<reference evidence="7" key="1">
    <citation type="journal article" date="2013" name="Nature">
        <title>Pan genome of the phytoplankton Emiliania underpins its global distribution.</title>
        <authorList>
            <person name="Read B.A."/>
            <person name="Kegel J."/>
            <person name="Klute M.J."/>
            <person name="Kuo A."/>
            <person name="Lefebvre S.C."/>
            <person name="Maumus F."/>
            <person name="Mayer C."/>
            <person name="Miller J."/>
            <person name="Monier A."/>
            <person name="Salamov A."/>
            <person name="Young J."/>
            <person name="Aguilar M."/>
            <person name="Claverie J.M."/>
            <person name="Frickenhaus S."/>
            <person name="Gonzalez K."/>
            <person name="Herman E.K."/>
            <person name="Lin Y.C."/>
            <person name="Napier J."/>
            <person name="Ogata H."/>
            <person name="Sarno A.F."/>
            <person name="Shmutz J."/>
            <person name="Schroeder D."/>
            <person name="de Vargas C."/>
            <person name="Verret F."/>
            <person name="von Dassow P."/>
            <person name="Valentin K."/>
            <person name="Van de Peer Y."/>
            <person name="Wheeler G."/>
            <person name="Dacks J.B."/>
            <person name="Delwiche C.F."/>
            <person name="Dyhrman S.T."/>
            <person name="Glockner G."/>
            <person name="John U."/>
            <person name="Richards T."/>
            <person name="Worden A.Z."/>
            <person name="Zhang X."/>
            <person name="Grigoriev I.V."/>
            <person name="Allen A.E."/>
            <person name="Bidle K."/>
            <person name="Borodovsky M."/>
            <person name="Bowler C."/>
            <person name="Brownlee C."/>
            <person name="Cock J.M."/>
            <person name="Elias M."/>
            <person name="Gladyshev V.N."/>
            <person name="Groth M."/>
            <person name="Guda C."/>
            <person name="Hadaegh A."/>
            <person name="Iglesias-Rodriguez M.D."/>
            <person name="Jenkins J."/>
            <person name="Jones B.M."/>
            <person name="Lawson T."/>
            <person name="Leese F."/>
            <person name="Lindquist E."/>
            <person name="Lobanov A."/>
            <person name="Lomsadze A."/>
            <person name="Malik S.B."/>
            <person name="Marsh M.E."/>
            <person name="Mackinder L."/>
            <person name="Mock T."/>
            <person name="Mueller-Roeber B."/>
            <person name="Pagarete A."/>
            <person name="Parker M."/>
            <person name="Probert I."/>
            <person name="Quesneville H."/>
            <person name="Raines C."/>
            <person name="Rensing S.A."/>
            <person name="Riano-Pachon D.M."/>
            <person name="Richier S."/>
            <person name="Rokitta S."/>
            <person name="Shiraiwa Y."/>
            <person name="Soanes D.M."/>
            <person name="van der Giezen M."/>
            <person name="Wahlund T.M."/>
            <person name="Williams B."/>
            <person name="Wilson W."/>
            <person name="Wolfe G."/>
            <person name="Wurch L.L."/>
        </authorList>
    </citation>
    <scope>NUCLEOTIDE SEQUENCE</scope>
</reference>
<dbReference type="PANTHER" id="PTHR45626">
    <property type="entry name" value="TRANSCRIPTION TERMINATION FACTOR 2-RELATED"/>
    <property type="match status" value="1"/>
</dbReference>
<evidence type="ECO:0000256" key="2">
    <source>
        <dbReference type="ARBA" id="ARBA00022801"/>
    </source>
</evidence>
<evidence type="ECO:0000259" key="5">
    <source>
        <dbReference type="PROSITE" id="PS51194"/>
    </source>
</evidence>
<feature type="compositionally biased region" description="Basic and acidic residues" evidence="4">
    <location>
        <begin position="1340"/>
        <end position="1351"/>
    </location>
</feature>
<evidence type="ECO:0000313" key="7">
    <source>
        <dbReference type="Proteomes" id="UP000013827"/>
    </source>
</evidence>
<dbReference type="Pfam" id="PF00271">
    <property type="entry name" value="Helicase_C"/>
    <property type="match status" value="1"/>
</dbReference>
<dbReference type="Pfam" id="PF00176">
    <property type="entry name" value="SNF2-rel_dom"/>
    <property type="match status" value="2"/>
</dbReference>
<evidence type="ECO:0000313" key="6">
    <source>
        <dbReference type="EnsemblProtists" id="EOD31090"/>
    </source>
</evidence>
<dbReference type="HOGENOM" id="CLU_257703_0_0_1"/>
<dbReference type="CDD" id="cd18793">
    <property type="entry name" value="SF2_C_SNF"/>
    <property type="match status" value="1"/>
</dbReference>
<dbReference type="GO" id="GO:0005634">
    <property type="term" value="C:nucleus"/>
    <property type="evidence" value="ECO:0007669"/>
    <property type="project" value="TreeGrafter"/>
</dbReference>
<dbReference type="GO" id="GO:0008094">
    <property type="term" value="F:ATP-dependent activity, acting on DNA"/>
    <property type="evidence" value="ECO:0007669"/>
    <property type="project" value="TreeGrafter"/>
</dbReference>
<feature type="compositionally biased region" description="Low complexity" evidence="4">
    <location>
        <begin position="771"/>
        <end position="783"/>
    </location>
</feature>
<proteinExistence type="predicted"/>
<evidence type="ECO:0000256" key="3">
    <source>
        <dbReference type="ARBA" id="ARBA00022840"/>
    </source>
</evidence>
<dbReference type="InterPro" id="IPR014001">
    <property type="entry name" value="Helicase_ATP-bd"/>
</dbReference>
<sequence>MRDVENAWPPGTPCEFAWKGRWYRAISNGVVDDVLELQEVRARAVTHVELDEVAGSVVPKGTHLEWTADDERKSAALARATAGEPAKCNKPGADSSRKKQPAPEASESAPKQARKQPTDAQQAARSREPDSSDEDASESAPKQARKQSADAQQAARIREPDSSDEDASESAPKQARKQPATSRSQEPDSSEEESGSASMSDDEDGAVDWLKEGQTSGHAFISKRVAIQHDGELAKGTITMWVPANEDAGDEALFHAEAAIALLEEAETAAKARGKRKASATAAAEQEEDDVQITATSGCVALSDFPHSREHCLKFKLVDGAAQHCTNCYCYVCDNPASTCDEWTSHCHAVHTSSAWQKLRNERRQATTQPATKGGGSGNVAKEAWSGDQLLEAVTQVYPREEAEPRGLRKGTQLRPYQRQSLAFMTDVEQSKGKSLLGSDGQRGGWLCDEVGMGKTVVAISLVLANPCIAPRPPRGHVERQERATYKTTLIVVPSMLVQQWEDEVRRFAPKLRVNVLFKAPEKGPLKDYLYESVTLSWHKIQRTVAKCNDDLTTWVRCEMPPGGGADAVTNAGLVAALEQRVREMAAPGELRSAEGVGGEIFVGNYDRGNGGYPANRQLTLTTAEVASLKLSAHDLASLARSTGAAGYVRLAVLQELPMGCSLHHPSLSVILKPLCFRPVPSKSWEVEDQLDDVGQPIYKSGLILGEKALSGSRVVIVEEARGPAADVVKPNRVLIAINGDMCSSEDTARALLAKARCTPDEPIELRLRTQTRQAQRGAQPATKIARKASSNDADDLADCDVLITWPKGLAKQNFDRRQLDYLQFHRLIIDESHLIGKSHAGEEMTLQYLKDVHVQGSVWLLTGTPLSASVSELEAQADVLGASKWLEKLTGRDACQATADALRARMIRHTKSQRIDGEVALALPKAAFRVEWLDLTPEEAEANRHHACMKADDIPGGGGASDGGENAKHNTRKLLANLEPRFLPQRLALCNHFTAASAKPVQQTATKLLWLKEELQTLLATEPDMRVAIFTHDDAVQAALVNWLSALGQDEWVVDDIKQSLKVTARQRILDTFQCKSVKGARLVVATFKVAAVGLNLHNATRVYLLEPAFDPSVAVQAAGRVHRLGQTKEVKIVQLAYRGTLDVPILAVHDQIRDGVLKLQNGLLPPAVQAMFDAYRAKHKDQSCNNTAEISAKMRQLATARSSGEFEEKRRLEDEMPLPATYSQCSSCGRIDWSKAVFEVAAPRRAGKGIGARIDVRPRGSLYDTVSVDFPADANEGELFTFQYTPAPDTSSSIAFGFMRRCTAFNVRRMHPSSSRGGSSSGAGSSSGGASSSGVKKLKGDVKRDAKPW</sequence>
<dbReference type="PANTHER" id="PTHR45626:SF12">
    <property type="entry name" value="DNA REPAIR PROTEIN RAD16"/>
    <property type="match status" value="1"/>
</dbReference>
<dbReference type="InterPro" id="IPR038718">
    <property type="entry name" value="SNF2-like_sf"/>
</dbReference>
<dbReference type="EnsemblProtists" id="EOD31090">
    <property type="protein sequence ID" value="EOD31090"/>
    <property type="gene ID" value="EMIHUDRAFT_203192"/>
</dbReference>
<dbReference type="InterPro" id="IPR000330">
    <property type="entry name" value="SNF2_N"/>
</dbReference>
<dbReference type="STRING" id="2903.R1EWX6"/>
<feature type="region of interest" description="Disordered" evidence="4">
    <location>
        <begin position="79"/>
        <end position="204"/>
    </location>
</feature>
<name>A0A0D3K5Q5_EMIH1</name>
<accession>A0A0D3K5Q5</accession>
<dbReference type="SMART" id="SM00487">
    <property type="entry name" value="DEXDc"/>
    <property type="match status" value="1"/>
</dbReference>
<dbReference type="InterPro" id="IPR027417">
    <property type="entry name" value="P-loop_NTPase"/>
</dbReference>
<dbReference type="PROSITE" id="PS51194">
    <property type="entry name" value="HELICASE_CTER"/>
    <property type="match status" value="1"/>
</dbReference>
<evidence type="ECO:0000256" key="1">
    <source>
        <dbReference type="ARBA" id="ARBA00022741"/>
    </source>
</evidence>
<dbReference type="RefSeq" id="XP_005783519.1">
    <property type="nucleotide sequence ID" value="XM_005783462.1"/>
</dbReference>
<dbReference type="SUPFAM" id="SSF52540">
    <property type="entry name" value="P-loop containing nucleoside triphosphate hydrolases"/>
    <property type="match status" value="3"/>
</dbReference>
<dbReference type="eggNOG" id="KOG0383">
    <property type="taxonomic scope" value="Eukaryota"/>
</dbReference>
<dbReference type="GO" id="GO:0006289">
    <property type="term" value="P:nucleotide-excision repair"/>
    <property type="evidence" value="ECO:0007669"/>
    <property type="project" value="TreeGrafter"/>
</dbReference>
<feature type="compositionally biased region" description="Acidic residues" evidence="4">
    <location>
        <begin position="188"/>
        <end position="204"/>
    </location>
</feature>
<feature type="domain" description="Helicase C-terminal" evidence="5">
    <location>
        <begin position="1004"/>
        <end position="1174"/>
    </location>
</feature>
<dbReference type="InterPro" id="IPR050628">
    <property type="entry name" value="SNF2_RAD54_helicase_TF"/>
</dbReference>
<dbReference type="InterPro" id="IPR049730">
    <property type="entry name" value="SNF2/RAD54-like_C"/>
</dbReference>
<dbReference type="Proteomes" id="UP000013827">
    <property type="component" value="Unassembled WGS sequence"/>
</dbReference>
<dbReference type="PaxDb" id="2903-EOD31090"/>
<feature type="region of interest" description="Disordered" evidence="4">
    <location>
        <begin position="363"/>
        <end position="382"/>
    </location>
</feature>
<organism evidence="6 7">
    <name type="scientific">Emiliania huxleyi (strain CCMP1516)</name>
    <dbReference type="NCBI Taxonomy" id="280463"/>
    <lineage>
        <taxon>Eukaryota</taxon>
        <taxon>Haptista</taxon>
        <taxon>Haptophyta</taxon>
        <taxon>Prymnesiophyceae</taxon>
        <taxon>Isochrysidales</taxon>
        <taxon>Noelaerhabdaceae</taxon>
        <taxon>Emiliania</taxon>
    </lineage>
</organism>
<dbReference type="SMART" id="SM00490">
    <property type="entry name" value="HELICc"/>
    <property type="match status" value="1"/>
</dbReference>
<keyword evidence="7" id="KW-1185">Reference proteome</keyword>
<dbReference type="Gene3D" id="3.40.50.10810">
    <property type="entry name" value="Tandem AAA-ATPase domain"/>
    <property type="match status" value="2"/>
</dbReference>